<dbReference type="SUPFAM" id="SSF51011">
    <property type="entry name" value="Glycosyl hydrolase domain"/>
    <property type="match status" value="1"/>
</dbReference>
<feature type="domain" description="Glycosyl hydrolase family 13 catalytic" evidence="12">
    <location>
        <begin position="252"/>
        <end position="603"/>
    </location>
</feature>
<dbReference type="GO" id="GO:0005978">
    <property type="term" value="P:glycogen biosynthetic process"/>
    <property type="evidence" value="ECO:0007669"/>
    <property type="project" value="UniProtKB-UniRule"/>
</dbReference>
<dbReference type="PIRSF" id="PIRSF000463">
    <property type="entry name" value="GlgB"/>
    <property type="match status" value="1"/>
</dbReference>
<evidence type="ECO:0000313" key="14">
    <source>
        <dbReference type="Proteomes" id="UP000326780"/>
    </source>
</evidence>
<dbReference type="GO" id="GO:0003844">
    <property type="term" value="F:1,4-alpha-glucan branching enzyme activity"/>
    <property type="evidence" value="ECO:0007669"/>
    <property type="project" value="UniProtKB-UniRule"/>
</dbReference>
<dbReference type="AlphaFoldDB" id="A0A5Q0M0W4"/>
<comment type="similarity">
    <text evidence="4 10">Belongs to the glycosyl hydrolase 13 family. GlgB subfamily.</text>
</comment>
<dbReference type="InterPro" id="IPR044143">
    <property type="entry name" value="GlgB_N_E_set_prok"/>
</dbReference>
<evidence type="ECO:0000256" key="2">
    <source>
        <dbReference type="ARBA" id="ARBA00002953"/>
    </source>
</evidence>
<dbReference type="InterPro" id="IPR004193">
    <property type="entry name" value="Glyco_hydro_13_N"/>
</dbReference>
<dbReference type="InterPro" id="IPR054169">
    <property type="entry name" value="GlgB_N"/>
</dbReference>
<keyword evidence="5 10" id="KW-0321">Glycogen metabolism</keyword>
<dbReference type="InterPro" id="IPR006047">
    <property type="entry name" value="GH13_cat_dom"/>
</dbReference>
<dbReference type="HAMAP" id="MF_00685">
    <property type="entry name" value="GlgB"/>
    <property type="match status" value="1"/>
</dbReference>
<dbReference type="InterPro" id="IPR006407">
    <property type="entry name" value="GlgB"/>
</dbReference>
<evidence type="ECO:0000259" key="12">
    <source>
        <dbReference type="SMART" id="SM00642"/>
    </source>
</evidence>
<dbReference type="EC" id="2.4.1.18" evidence="10"/>
<sequence>MPPSSPSFLKPADIHALMRAEHGDPFAVLGPHEAAEGLEVRALMPGARQVAVVHSRTGWPLSILARHEGTDLFSGLVPAAEARMGYSFQVDWDAGHATRLEDPYRFPFVLGETDVWLLAEGTHLRPWERLGAHLREIDGVKGVAFAVWAPNARRVSVVGDFNNWDGRRHMMRLRRECGVWEIFAPHVAVGDSYEFEILSAQGEVLRKADPFAFSSQLRPGTACVVAPLPAPVPMPAGRAEANARHAPISVYEVHLGSWRRKHHGQEWLDYRELADTLVPYVRDLGFTHIELLPITEHPFDGSWGYQPIGLYAPTSRFGTPSDFRHFVEAAHAAGLGVILDWVPAHFPTDAHGLGNFDGTALYEYADPREGFHNDWQTLIFNYARTEVRNYLVGNALYWLERYGVDGLRVDAVASMLYRDYSRKAGEWVPNAQGGRENLEAIDFLRRMNRVVGVERPGAVTIAEESTSFPGVTRPPEDGGLGFHYKWNMGWMNDTLAYAGTDPVYRKHHHQQVTFGLMYAHSENFVLPLSHDEVVHGKGSMIGRMPGDEWQKFAGLRNLYGYLWGYPGKKLLFMGGEFAQYAEWNADRGLDWHLLEHAAHQGVRRLVRDLNNVYRHFPALHELDHEGSGFEWLVHDDVAQSVFAFVRRALDGAFVVVVCNFTPVPREGYRLGVPCAGSYREIINTDGAVYGGSGVGNGVVESSSVAWHGKGDSIVISVPPLATLMWVLA</sequence>
<dbReference type="CDD" id="cd02855">
    <property type="entry name" value="E_set_GBE_prok_N"/>
    <property type="match status" value="1"/>
</dbReference>
<dbReference type="Gene3D" id="2.60.40.10">
    <property type="entry name" value="Immunoglobulins"/>
    <property type="match status" value="2"/>
</dbReference>
<evidence type="ECO:0000256" key="4">
    <source>
        <dbReference type="ARBA" id="ARBA00009000"/>
    </source>
</evidence>
<evidence type="ECO:0000256" key="11">
    <source>
        <dbReference type="PIRSR" id="PIRSR000463-1"/>
    </source>
</evidence>
<evidence type="ECO:0000256" key="7">
    <source>
        <dbReference type="ARBA" id="ARBA00022679"/>
    </source>
</evidence>
<evidence type="ECO:0000256" key="3">
    <source>
        <dbReference type="ARBA" id="ARBA00004964"/>
    </source>
</evidence>
<dbReference type="GO" id="GO:0004553">
    <property type="term" value="F:hydrolase activity, hydrolyzing O-glycosyl compounds"/>
    <property type="evidence" value="ECO:0007669"/>
    <property type="project" value="InterPro"/>
</dbReference>
<dbReference type="InterPro" id="IPR014756">
    <property type="entry name" value="Ig_E-set"/>
</dbReference>
<comment type="function">
    <text evidence="2 10">Catalyzes the formation of the alpha-1,6-glucosidic linkages in glycogen by scission of a 1,4-alpha-linked oligosaccharide from growing alpha-1,4-glucan chains and the subsequent attachment of the oligosaccharide to the alpha-1,6 position.</text>
</comment>
<dbReference type="PANTHER" id="PTHR43651:SF3">
    <property type="entry name" value="1,4-ALPHA-GLUCAN-BRANCHING ENZYME"/>
    <property type="match status" value="1"/>
</dbReference>
<organism evidence="13 14">
    <name type="scientific">Variovorax paradoxus</name>
    <dbReference type="NCBI Taxonomy" id="34073"/>
    <lineage>
        <taxon>Bacteria</taxon>
        <taxon>Pseudomonadati</taxon>
        <taxon>Pseudomonadota</taxon>
        <taxon>Betaproteobacteria</taxon>
        <taxon>Burkholderiales</taxon>
        <taxon>Comamonadaceae</taxon>
        <taxon>Variovorax</taxon>
    </lineage>
</organism>
<proteinExistence type="inferred from homology"/>
<dbReference type="InterPro" id="IPR017853">
    <property type="entry name" value="GH"/>
</dbReference>
<dbReference type="Pfam" id="PF02922">
    <property type="entry name" value="CBM_48"/>
    <property type="match status" value="1"/>
</dbReference>
<dbReference type="InterPro" id="IPR013780">
    <property type="entry name" value="Glyco_hydro_b"/>
</dbReference>
<keyword evidence="9 10" id="KW-0119">Carbohydrate metabolism</keyword>
<keyword evidence="8 10" id="KW-0320">Glycogen biosynthesis</keyword>
<evidence type="ECO:0000313" key="13">
    <source>
        <dbReference type="EMBL" id="QFZ82132.1"/>
    </source>
</evidence>
<dbReference type="GO" id="GO:0005829">
    <property type="term" value="C:cytosol"/>
    <property type="evidence" value="ECO:0007669"/>
    <property type="project" value="TreeGrafter"/>
</dbReference>
<keyword evidence="7 10" id="KW-0808">Transferase</keyword>
<dbReference type="NCBIfam" id="NF008967">
    <property type="entry name" value="PRK12313.1"/>
    <property type="match status" value="1"/>
</dbReference>
<dbReference type="PANTHER" id="PTHR43651">
    <property type="entry name" value="1,4-ALPHA-GLUCAN-BRANCHING ENZYME"/>
    <property type="match status" value="1"/>
</dbReference>
<comment type="pathway">
    <text evidence="3 10">Glycan biosynthesis; glycogen biosynthesis.</text>
</comment>
<keyword evidence="6 10" id="KW-0328">Glycosyltransferase</keyword>
<dbReference type="FunFam" id="2.60.40.10:FF:000169">
    <property type="entry name" value="1,4-alpha-glucan branching enzyme GlgB"/>
    <property type="match status" value="1"/>
</dbReference>
<dbReference type="InterPro" id="IPR006048">
    <property type="entry name" value="A-amylase/branching_C"/>
</dbReference>
<dbReference type="UniPathway" id="UPA00164"/>
<dbReference type="FunFam" id="3.20.20.80:FF:000003">
    <property type="entry name" value="1,4-alpha-glucan branching enzyme GlgB"/>
    <property type="match status" value="1"/>
</dbReference>
<dbReference type="Gene3D" id="3.20.20.80">
    <property type="entry name" value="Glycosidases"/>
    <property type="match status" value="1"/>
</dbReference>
<dbReference type="Gene3D" id="2.60.40.1180">
    <property type="entry name" value="Golgi alpha-mannosidase II"/>
    <property type="match status" value="1"/>
</dbReference>
<evidence type="ECO:0000256" key="1">
    <source>
        <dbReference type="ARBA" id="ARBA00000826"/>
    </source>
</evidence>
<dbReference type="EMBL" id="CP045644">
    <property type="protein sequence ID" value="QFZ82132.1"/>
    <property type="molecule type" value="Genomic_DNA"/>
</dbReference>
<dbReference type="SUPFAM" id="SSF81296">
    <property type="entry name" value="E set domains"/>
    <property type="match status" value="2"/>
</dbReference>
<dbReference type="SMART" id="SM00642">
    <property type="entry name" value="Aamy"/>
    <property type="match status" value="1"/>
</dbReference>
<dbReference type="Pfam" id="PF02806">
    <property type="entry name" value="Alpha-amylase_C"/>
    <property type="match status" value="1"/>
</dbReference>
<evidence type="ECO:0000256" key="9">
    <source>
        <dbReference type="ARBA" id="ARBA00023277"/>
    </source>
</evidence>
<dbReference type="SUPFAM" id="SSF51445">
    <property type="entry name" value="(Trans)glycosidases"/>
    <property type="match status" value="1"/>
</dbReference>
<dbReference type="InterPro" id="IPR037439">
    <property type="entry name" value="Branching_enzy"/>
</dbReference>
<accession>A0A5Q0M0W4</accession>
<gene>
    <name evidence="10 13" type="primary">glgB</name>
    <name evidence="13" type="ORF">GFK26_04845</name>
</gene>
<dbReference type="NCBIfam" id="TIGR01515">
    <property type="entry name" value="branching_enzym"/>
    <property type="match status" value="1"/>
</dbReference>
<reference evidence="13 14" key="1">
    <citation type="submission" date="2019-10" db="EMBL/GenBank/DDBJ databases">
        <title>Complete genome sequence of Variovorax paradoxus 5C-2.</title>
        <authorList>
            <person name="Gogoleva N.E."/>
            <person name="Balkin A.S."/>
        </authorList>
    </citation>
    <scope>NUCLEOTIDE SEQUENCE [LARGE SCALE GENOMIC DNA]</scope>
    <source>
        <strain evidence="13 14">5C-2</strain>
    </source>
</reference>
<evidence type="ECO:0000256" key="5">
    <source>
        <dbReference type="ARBA" id="ARBA00022600"/>
    </source>
</evidence>
<protein>
    <recommendedName>
        <fullName evidence="10">1,4-alpha-glucan branching enzyme GlgB</fullName>
        <ecNumber evidence="10">2.4.1.18</ecNumber>
    </recommendedName>
    <alternativeName>
        <fullName evidence="10">1,4-alpha-D-glucan:1,4-alpha-D-glucan 6-glucosyl-transferase</fullName>
    </alternativeName>
    <alternativeName>
        <fullName evidence="10">Alpha-(1-&gt;4)-glucan branching enzyme</fullName>
    </alternativeName>
    <alternativeName>
        <fullName evidence="10">Glycogen branching enzyme</fullName>
        <shortName evidence="10">BE</shortName>
    </alternativeName>
</protein>
<dbReference type="Pfam" id="PF22019">
    <property type="entry name" value="GlgB_N"/>
    <property type="match status" value="1"/>
</dbReference>
<dbReference type="Pfam" id="PF00128">
    <property type="entry name" value="Alpha-amylase"/>
    <property type="match status" value="2"/>
</dbReference>
<dbReference type="InterPro" id="IPR013783">
    <property type="entry name" value="Ig-like_fold"/>
</dbReference>
<dbReference type="RefSeq" id="WP_153281014.1">
    <property type="nucleotide sequence ID" value="NZ_CP045644.1"/>
</dbReference>
<evidence type="ECO:0000256" key="10">
    <source>
        <dbReference type="HAMAP-Rule" id="MF_00685"/>
    </source>
</evidence>
<comment type="subunit">
    <text evidence="10">Monomer.</text>
</comment>
<comment type="catalytic activity">
    <reaction evidence="1 10">
        <text>Transfers a segment of a (1-&gt;4)-alpha-D-glucan chain to a primary hydroxy group in a similar glucan chain.</text>
        <dbReference type="EC" id="2.4.1.18"/>
    </reaction>
</comment>
<dbReference type="FunFam" id="2.60.40.1180:FF:000002">
    <property type="entry name" value="1,4-alpha-glucan branching enzyme GlgB"/>
    <property type="match status" value="1"/>
</dbReference>
<feature type="active site" description="Proton donor" evidence="10 11">
    <location>
        <position position="463"/>
    </location>
</feature>
<dbReference type="Proteomes" id="UP000326780">
    <property type="component" value="Chromosome"/>
</dbReference>
<name>A0A5Q0M0W4_VARPD</name>
<dbReference type="CDD" id="cd11322">
    <property type="entry name" value="AmyAc_Glg_BE"/>
    <property type="match status" value="1"/>
</dbReference>
<feature type="active site" description="Nucleophile" evidence="10 11">
    <location>
        <position position="410"/>
    </location>
</feature>
<evidence type="ECO:0000256" key="6">
    <source>
        <dbReference type="ARBA" id="ARBA00022676"/>
    </source>
</evidence>
<dbReference type="NCBIfam" id="NF003811">
    <property type="entry name" value="PRK05402.1"/>
    <property type="match status" value="1"/>
</dbReference>
<evidence type="ECO:0000256" key="8">
    <source>
        <dbReference type="ARBA" id="ARBA00023056"/>
    </source>
</evidence>
<dbReference type="GO" id="GO:0043169">
    <property type="term" value="F:cation binding"/>
    <property type="evidence" value="ECO:0007669"/>
    <property type="project" value="InterPro"/>
</dbReference>